<dbReference type="GO" id="GO:0055086">
    <property type="term" value="P:nucleobase-containing small molecule metabolic process"/>
    <property type="evidence" value="ECO:0007669"/>
    <property type="project" value="UniProtKB-ARBA"/>
</dbReference>
<dbReference type="GO" id="GO:0042802">
    <property type="term" value="F:identical protein binding"/>
    <property type="evidence" value="ECO:0007669"/>
    <property type="project" value="UniProtKB-ARBA"/>
</dbReference>
<comment type="cofactor">
    <cofactor evidence="1 14 15">
        <name>Zn(2+)</name>
        <dbReference type="ChEBI" id="CHEBI:29105"/>
    </cofactor>
</comment>
<keyword evidence="8 14" id="KW-0862">Zinc</keyword>
<evidence type="ECO:0000256" key="9">
    <source>
        <dbReference type="ARBA" id="ARBA00032005"/>
    </source>
</evidence>
<dbReference type="EMBL" id="BMXB01000009">
    <property type="protein sequence ID" value="GHA40647.1"/>
    <property type="molecule type" value="Genomic_DNA"/>
</dbReference>
<reference evidence="17" key="2">
    <citation type="submission" date="2020-09" db="EMBL/GenBank/DDBJ databases">
        <authorList>
            <person name="Sun Q."/>
            <person name="Kim S."/>
        </authorList>
    </citation>
    <scope>NUCLEOTIDE SEQUENCE</scope>
    <source>
        <strain evidence="17">KCTC 12719</strain>
    </source>
</reference>
<evidence type="ECO:0000256" key="1">
    <source>
        <dbReference type="ARBA" id="ARBA00001947"/>
    </source>
</evidence>
<dbReference type="PANTHER" id="PTHR11644">
    <property type="entry name" value="CYTIDINE DEAMINASE"/>
    <property type="match status" value="1"/>
</dbReference>
<comment type="catalytic activity">
    <reaction evidence="10 15">
        <text>2'-deoxycytidine + H2O + H(+) = 2'-deoxyuridine + NH4(+)</text>
        <dbReference type="Rhea" id="RHEA:13433"/>
        <dbReference type="ChEBI" id="CHEBI:15377"/>
        <dbReference type="ChEBI" id="CHEBI:15378"/>
        <dbReference type="ChEBI" id="CHEBI:15698"/>
        <dbReference type="ChEBI" id="CHEBI:16450"/>
        <dbReference type="ChEBI" id="CHEBI:28938"/>
        <dbReference type="EC" id="3.5.4.5"/>
    </reaction>
</comment>
<dbReference type="GO" id="GO:0004126">
    <property type="term" value="F:cytidine deaminase activity"/>
    <property type="evidence" value="ECO:0007669"/>
    <property type="project" value="UniProtKB-UniRule"/>
</dbReference>
<evidence type="ECO:0000256" key="5">
    <source>
        <dbReference type="ARBA" id="ARBA00018266"/>
    </source>
</evidence>
<evidence type="ECO:0000256" key="10">
    <source>
        <dbReference type="ARBA" id="ARBA00049252"/>
    </source>
</evidence>
<keyword evidence="7 15" id="KW-0378">Hydrolase</keyword>
<dbReference type="PANTHER" id="PTHR11644:SF2">
    <property type="entry name" value="CYTIDINE DEAMINASE"/>
    <property type="match status" value="1"/>
</dbReference>
<dbReference type="SUPFAM" id="SSF53927">
    <property type="entry name" value="Cytidine deaminase-like"/>
    <property type="match status" value="1"/>
</dbReference>
<evidence type="ECO:0000259" key="16">
    <source>
        <dbReference type="PROSITE" id="PS51747"/>
    </source>
</evidence>
<evidence type="ECO:0000256" key="11">
    <source>
        <dbReference type="ARBA" id="ARBA00049558"/>
    </source>
</evidence>
<proteinExistence type="inferred from homology"/>
<protein>
    <recommendedName>
        <fullName evidence="5 15">Cytidine deaminase</fullName>
        <ecNumber evidence="4 15">3.5.4.5</ecNumber>
    </recommendedName>
    <alternativeName>
        <fullName evidence="9 15">Cytidine aminohydrolase</fullName>
    </alternativeName>
</protein>
<evidence type="ECO:0000256" key="8">
    <source>
        <dbReference type="ARBA" id="ARBA00022833"/>
    </source>
</evidence>
<dbReference type="InterPro" id="IPR050202">
    <property type="entry name" value="Cyt/Deoxycyt_deaminase"/>
</dbReference>
<feature type="active site" description="Proton donor" evidence="12">
    <location>
        <position position="75"/>
    </location>
</feature>
<dbReference type="NCBIfam" id="NF004064">
    <property type="entry name" value="PRK05578.1"/>
    <property type="match status" value="1"/>
</dbReference>
<organism evidence="17 18">
    <name type="scientific">Salinimicrobium marinum</name>
    <dbReference type="NCBI Taxonomy" id="680283"/>
    <lineage>
        <taxon>Bacteria</taxon>
        <taxon>Pseudomonadati</taxon>
        <taxon>Bacteroidota</taxon>
        <taxon>Flavobacteriia</taxon>
        <taxon>Flavobacteriales</taxon>
        <taxon>Flavobacteriaceae</taxon>
        <taxon>Salinimicrobium</taxon>
    </lineage>
</organism>
<gene>
    <name evidence="17" type="primary">cdd</name>
    <name evidence="17" type="ORF">GCM10007103_22480</name>
</gene>
<dbReference type="Proteomes" id="UP000610456">
    <property type="component" value="Unassembled WGS sequence"/>
</dbReference>
<evidence type="ECO:0000256" key="15">
    <source>
        <dbReference type="RuleBase" id="RU364006"/>
    </source>
</evidence>
<name>A0A918VZM0_9FLAO</name>
<comment type="catalytic activity">
    <reaction evidence="11 15">
        <text>cytidine + H2O + H(+) = uridine + NH4(+)</text>
        <dbReference type="Rhea" id="RHEA:16069"/>
        <dbReference type="ChEBI" id="CHEBI:15377"/>
        <dbReference type="ChEBI" id="CHEBI:15378"/>
        <dbReference type="ChEBI" id="CHEBI:16704"/>
        <dbReference type="ChEBI" id="CHEBI:17562"/>
        <dbReference type="ChEBI" id="CHEBI:28938"/>
        <dbReference type="EC" id="3.5.4.5"/>
    </reaction>
</comment>
<evidence type="ECO:0000256" key="12">
    <source>
        <dbReference type="PIRSR" id="PIRSR606262-1"/>
    </source>
</evidence>
<dbReference type="EC" id="3.5.4.5" evidence="4 15"/>
<reference evidence="17" key="1">
    <citation type="journal article" date="2014" name="Int. J. Syst. Evol. Microbiol.">
        <title>Complete genome sequence of Corynebacterium casei LMG S-19264T (=DSM 44701T), isolated from a smear-ripened cheese.</title>
        <authorList>
            <consortium name="US DOE Joint Genome Institute (JGI-PGF)"/>
            <person name="Walter F."/>
            <person name="Albersmeier A."/>
            <person name="Kalinowski J."/>
            <person name="Ruckert C."/>
        </authorList>
    </citation>
    <scope>NUCLEOTIDE SEQUENCE</scope>
    <source>
        <strain evidence="17">KCTC 12719</strain>
    </source>
</reference>
<feature type="domain" description="CMP/dCMP-type deaminase" evidence="16">
    <location>
        <begin position="21"/>
        <end position="158"/>
    </location>
</feature>
<evidence type="ECO:0000313" key="17">
    <source>
        <dbReference type="EMBL" id="GHA40647.1"/>
    </source>
</evidence>
<feature type="binding site" evidence="14">
    <location>
        <position position="115"/>
    </location>
    <ligand>
        <name>Zn(2+)</name>
        <dbReference type="ChEBI" id="CHEBI:29105"/>
        <note>catalytic</note>
    </ligand>
</feature>
<evidence type="ECO:0000256" key="7">
    <source>
        <dbReference type="ARBA" id="ARBA00022801"/>
    </source>
</evidence>
<comment type="function">
    <text evidence="2 15">This enzyme scavenges exogenous and endogenous cytidine and 2'-deoxycytidine for UMP synthesis.</text>
</comment>
<feature type="binding site" evidence="14">
    <location>
        <position position="112"/>
    </location>
    <ligand>
        <name>Zn(2+)</name>
        <dbReference type="ChEBI" id="CHEBI:29105"/>
        <note>catalytic</note>
    </ligand>
</feature>
<dbReference type="InterPro" id="IPR006262">
    <property type="entry name" value="Cyt_deam_tetra"/>
</dbReference>
<dbReference type="InterPro" id="IPR016192">
    <property type="entry name" value="APOBEC/CMP_deaminase_Zn-bd"/>
</dbReference>
<sequence>MEKFTITADLDIYKSIDELPEDVKALMGDAFTARDKAYSPYSKFSVGAAILLDNGEIITGSNQENASYPAGLCAERTAIFYAGAKFPEAKIIKLALSAKSDKHTVKIPTPPCGSCRQAIAEYEMKQETPIEIYFMGETGKVVKANSISDLLPLIFDSSFL</sequence>
<accession>A0A918VZM0</accession>
<feature type="binding site" evidence="13">
    <location>
        <begin position="62"/>
        <end position="68"/>
    </location>
    <ligand>
        <name>substrate</name>
    </ligand>
</feature>
<evidence type="ECO:0000256" key="3">
    <source>
        <dbReference type="ARBA" id="ARBA00006576"/>
    </source>
</evidence>
<evidence type="ECO:0000313" key="18">
    <source>
        <dbReference type="Proteomes" id="UP000610456"/>
    </source>
</evidence>
<dbReference type="GO" id="GO:0008270">
    <property type="term" value="F:zinc ion binding"/>
    <property type="evidence" value="ECO:0007669"/>
    <property type="project" value="UniProtKB-UniRule"/>
</dbReference>
<evidence type="ECO:0000256" key="2">
    <source>
        <dbReference type="ARBA" id="ARBA00003949"/>
    </source>
</evidence>
<feature type="binding site" evidence="14">
    <location>
        <position position="73"/>
    </location>
    <ligand>
        <name>Zn(2+)</name>
        <dbReference type="ChEBI" id="CHEBI:29105"/>
        <note>catalytic</note>
    </ligand>
</feature>
<dbReference type="Pfam" id="PF00383">
    <property type="entry name" value="dCMP_cyt_deam_1"/>
    <property type="match status" value="1"/>
</dbReference>
<dbReference type="InterPro" id="IPR016193">
    <property type="entry name" value="Cytidine_deaminase-like"/>
</dbReference>
<comment type="caution">
    <text evidence="17">The sequence shown here is derived from an EMBL/GenBank/DDBJ whole genome shotgun (WGS) entry which is preliminary data.</text>
</comment>
<dbReference type="InterPro" id="IPR002125">
    <property type="entry name" value="CMP_dCMP_dom"/>
</dbReference>
<evidence type="ECO:0000256" key="4">
    <source>
        <dbReference type="ARBA" id="ARBA00012783"/>
    </source>
</evidence>
<dbReference type="PROSITE" id="PS00903">
    <property type="entry name" value="CYT_DCMP_DEAMINASES_1"/>
    <property type="match status" value="1"/>
</dbReference>
<evidence type="ECO:0000256" key="6">
    <source>
        <dbReference type="ARBA" id="ARBA00022723"/>
    </source>
</evidence>
<dbReference type="CDD" id="cd01283">
    <property type="entry name" value="cytidine_deaminase"/>
    <property type="match status" value="1"/>
</dbReference>
<evidence type="ECO:0000256" key="14">
    <source>
        <dbReference type="PIRSR" id="PIRSR606262-3"/>
    </source>
</evidence>
<keyword evidence="18" id="KW-1185">Reference proteome</keyword>
<dbReference type="GO" id="GO:0005829">
    <property type="term" value="C:cytosol"/>
    <property type="evidence" value="ECO:0007669"/>
    <property type="project" value="TreeGrafter"/>
</dbReference>
<keyword evidence="6 14" id="KW-0479">Metal-binding</keyword>
<dbReference type="NCBIfam" id="TIGR01354">
    <property type="entry name" value="cyt_deam_tetra"/>
    <property type="match status" value="1"/>
</dbReference>
<dbReference type="GO" id="GO:0072527">
    <property type="term" value="P:pyrimidine-containing compound metabolic process"/>
    <property type="evidence" value="ECO:0007669"/>
    <property type="project" value="UniProtKB-ARBA"/>
</dbReference>
<dbReference type="AlphaFoldDB" id="A0A918VZM0"/>
<dbReference type="RefSeq" id="WP_189604858.1">
    <property type="nucleotide sequence ID" value="NZ_BMXB01000009.1"/>
</dbReference>
<evidence type="ECO:0000256" key="13">
    <source>
        <dbReference type="PIRSR" id="PIRSR606262-2"/>
    </source>
</evidence>
<dbReference type="Gene3D" id="3.40.140.10">
    <property type="entry name" value="Cytidine Deaminase, domain 2"/>
    <property type="match status" value="1"/>
</dbReference>
<comment type="similarity">
    <text evidence="3 15">Belongs to the cytidine and deoxycytidylate deaminase family.</text>
</comment>
<dbReference type="PROSITE" id="PS51747">
    <property type="entry name" value="CYT_DCMP_DEAMINASES_2"/>
    <property type="match status" value="1"/>
</dbReference>